<dbReference type="SUPFAM" id="SSF47576">
    <property type="entry name" value="Calponin-homology domain, CH-domain"/>
    <property type="match status" value="1"/>
</dbReference>
<dbReference type="InterPro" id="IPR001715">
    <property type="entry name" value="CH_dom"/>
</dbReference>
<name>A0AAN9B731_9CAEN</name>
<organism evidence="6 7">
    <name type="scientific">Littorina saxatilis</name>
    <dbReference type="NCBI Taxonomy" id="31220"/>
    <lineage>
        <taxon>Eukaryota</taxon>
        <taxon>Metazoa</taxon>
        <taxon>Spiralia</taxon>
        <taxon>Lophotrochozoa</taxon>
        <taxon>Mollusca</taxon>
        <taxon>Gastropoda</taxon>
        <taxon>Caenogastropoda</taxon>
        <taxon>Littorinimorpha</taxon>
        <taxon>Littorinoidea</taxon>
        <taxon>Littorinidae</taxon>
        <taxon>Littorina</taxon>
    </lineage>
</organism>
<dbReference type="PROSITE" id="PS50297">
    <property type="entry name" value="ANK_REP_REGION"/>
    <property type="match status" value="3"/>
</dbReference>
<evidence type="ECO:0000256" key="1">
    <source>
        <dbReference type="ARBA" id="ARBA00022737"/>
    </source>
</evidence>
<evidence type="ECO:0000259" key="5">
    <source>
        <dbReference type="Pfam" id="PF00307"/>
    </source>
</evidence>
<dbReference type="Proteomes" id="UP001374579">
    <property type="component" value="Unassembled WGS sequence"/>
</dbReference>
<dbReference type="PRINTS" id="PR01415">
    <property type="entry name" value="ANKYRIN"/>
</dbReference>
<keyword evidence="7" id="KW-1185">Reference proteome</keyword>
<dbReference type="InterPro" id="IPR036872">
    <property type="entry name" value="CH_dom_sf"/>
</dbReference>
<dbReference type="Gene3D" id="1.25.40.20">
    <property type="entry name" value="Ankyrin repeat-containing domain"/>
    <property type="match status" value="3"/>
</dbReference>
<dbReference type="PANTHER" id="PTHR24171">
    <property type="entry name" value="ANKYRIN REPEAT DOMAIN-CONTAINING PROTEIN 39-RELATED"/>
    <property type="match status" value="1"/>
</dbReference>
<dbReference type="Pfam" id="PF12796">
    <property type="entry name" value="Ank_2"/>
    <property type="match status" value="3"/>
</dbReference>
<proteinExistence type="predicted"/>
<dbReference type="SUPFAM" id="SSF48403">
    <property type="entry name" value="Ankyrin repeat"/>
    <property type="match status" value="1"/>
</dbReference>
<feature type="coiled-coil region" evidence="4">
    <location>
        <begin position="337"/>
        <end position="364"/>
    </location>
</feature>
<reference evidence="6 7" key="1">
    <citation type="submission" date="2024-02" db="EMBL/GenBank/DDBJ databases">
        <title>Chromosome-scale genome assembly of the rough periwinkle Littorina saxatilis.</title>
        <authorList>
            <person name="De Jode A."/>
            <person name="Faria R."/>
            <person name="Formenti G."/>
            <person name="Sims Y."/>
            <person name="Smith T.P."/>
            <person name="Tracey A."/>
            <person name="Wood J.M.D."/>
            <person name="Zagrodzka Z.B."/>
            <person name="Johannesson K."/>
            <person name="Butlin R.K."/>
            <person name="Leder E.H."/>
        </authorList>
    </citation>
    <scope>NUCLEOTIDE SEQUENCE [LARGE SCALE GENOMIC DNA]</scope>
    <source>
        <strain evidence="6">Snail1</strain>
        <tissue evidence="6">Muscle</tissue>
    </source>
</reference>
<dbReference type="EMBL" id="JBAMIC010000012">
    <property type="protein sequence ID" value="KAK7098620.1"/>
    <property type="molecule type" value="Genomic_DNA"/>
</dbReference>
<keyword evidence="4" id="KW-0175">Coiled coil</keyword>
<comment type="caution">
    <text evidence="6">The sequence shown here is derived from an EMBL/GenBank/DDBJ whole genome shotgun (WGS) entry which is preliminary data.</text>
</comment>
<evidence type="ECO:0000256" key="4">
    <source>
        <dbReference type="SAM" id="Coils"/>
    </source>
</evidence>
<dbReference type="InterPro" id="IPR002110">
    <property type="entry name" value="Ankyrin_rpt"/>
</dbReference>
<keyword evidence="2 3" id="KW-0040">ANK repeat</keyword>
<gene>
    <name evidence="6" type="ORF">V1264_002875</name>
</gene>
<dbReference type="PROSITE" id="PS50088">
    <property type="entry name" value="ANK_REPEAT"/>
    <property type="match status" value="4"/>
</dbReference>
<feature type="domain" description="Calponin-homology (CH)" evidence="5">
    <location>
        <begin position="204"/>
        <end position="300"/>
    </location>
</feature>
<evidence type="ECO:0000313" key="7">
    <source>
        <dbReference type="Proteomes" id="UP001374579"/>
    </source>
</evidence>
<keyword evidence="1" id="KW-0677">Repeat</keyword>
<sequence>MSMRTRIRGLTAWVNLRLMPYNQLMNNVLMDLLSGTSMKYLVESITGRDLRRLESMDGLSQQQLQTRVDWVVEELMKCSVLPSDTHVDARMFAMRSADHVFDLMWRLISHDIWFTWERLEYLQHEDMDVISQVMFKWTPDPPPKKKKKSKAKKSMLSGFGASSVLQEESGEPDEEWIKFPRADFLKNFKKKKLDPGRYPAPDQCILEMVNTQLKKTVEGRNLYCYSIDDLVDSRVLCALVNSFVPNTFTTDLLLNDRWTINLALRSAEKMFYTETPFDSEDLVEADGMAVSSYFSFFFMVAFKYRQCKKVIERIDWIGRLIRECSHELEKFPAIVSNMQELQRRKELKAEIERHKEEIEKMNRRFDVEYCQKWVGHVLDTQEEVRKHIRKSIKNRFDFLTIPRNISINDLCLSYIINLSLTNGSGFFLSDAREMVGEGRHVVLRNRDTGEFTDDFTCKGKPSIQQILGMPDSSAFEINPQQYPQYEFYYEAPSRNKQLKAGTVFLYQVFPGSTVTWQRLFIKSARENEIDTVEKMITFFRGHSSFINSKEPKTGHTALHWACRNGHFDVVRLLLENGANINAKNNFRCTPIYMSIEGLQRRICHLLIEWGCDMHGKNSKKMTPLESVKNDELRQYIVGLYEHYSAIVPKIMNGDYEVLDETVKDHISGRHEFSCLRSRCINGSTLLHTASYYGYQAIVKDLLQLRVDVDLRDYKGATPLHRAKDLETLQVLLDDGAAINAEDSEGNTPLHVKSYGETDRPSELECMELLLVREAVLTKRNNRGLLAMHCCAMQGRMDVMQLMRQYDPKDTIVATLNSEEDRSPPSLLHLAIANDFIDCAQWLVNSGFHFKDKEPDILLRRILTEQIKISERAEAVKFLMENGADPNPLYPGGNSALHYAASLSGPTDVLEMLLSFGSDVDVLNSEGSTPLFFSTQSNNQFAACVLINQGANVRQKNGHGLTAFDYIVDFEEWIESGYFSDEIKARLKAYSLKHARDLIRAISKRVKPTPNQQPRGTIWRQALTPASPVTTGSPMAFSPSVYSNTSFRSMHAILPPI</sequence>
<dbReference type="SMART" id="SM00248">
    <property type="entry name" value="ANK"/>
    <property type="match status" value="9"/>
</dbReference>
<evidence type="ECO:0000256" key="3">
    <source>
        <dbReference type="PROSITE-ProRule" id="PRU00023"/>
    </source>
</evidence>
<feature type="repeat" description="ANK" evidence="3">
    <location>
        <begin position="681"/>
        <end position="713"/>
    </location>
</feature>
<dbReference type="Pfam" id="PF00307">
    <property type="entry name" value="CH"/>
    <property type="match status" value="1"/>
</dbReference>
<dbReference type="PANTHER" id="PTHR24171:SF9">
    <property type="entry name" value="ANKYRIN REPEAT DOMAIN-CONTAINING PROTEIN 39"/>
    <property type="match status" value="1"/>
</dbReference>
<dbReference type="AlphaFoldDB" id="A0AAN9B731"/>
<protein>
    <recommendedName>
        <fullName evidence="5">Calponin-homology (CH) domain-containing protein</fullName>
    </recommendedName>
</protein>
<evidence type="ECO:0000256" key="2">
    <source>
        <dbReference type="ARBA" id="ARBA00023043"/>
    </source>
</evidence>
<feature type="repeat" description="ANK" evidence="3">
    <location>
        <begin position="891"/>
        <end position="924"/>
    </location>
</feature>
<accession>A0AAN9B731</accession>
<feature type="repeat" description="ANK" evidence="3">
    <location>
        <begin position="553"/>
        <end position="585"/>
    </location>
</feature>
<dbReference type="InterPro" id="IPR036770">
    <property type="entry name" value="Ankyrin_rpt-contain_sf"/>
</dbReference>
<evidence type="ECO:0000313" key="6">
    <source>
        <dbReference type="EMBL" id="KAK7098620.1"/>
    </source>
</evidence>
<feature type="repeat" description="ANK" evidence="3">
    <location>
        <begin position="925"/>
        <end position="957"/>
    </location>
</feature>